<dbReference type="GO" id="GO:0061711">
    <property type="term" value="F:tRNA N(6)-L-threonylcarbamoyladenine synthase activity"/>
    <property type="evidence" value="ECO:0007669"/>
    <property type="project" value="UniProtKB-EC"/>
</dbReference>
<dbReference type="InterPro" id="IPR022450">
    <property type="entry name" value="TsaD"/>
</dbReference>
<feature type="binding site" evidence="8">
    <location>
        <position position="249"/>
    </location>
    <ligand>
        <name>substrate</name>
    </ligand>
</feature>
<feature type="binding site" evidence="8">
    <location>
        <begin position="203"/>
        <end position="207"/>
    </location>
    <ligand>
        <name>substrate</name>
    </ligand>
</feature>
<feature type="binding site" evidence="8">
    <location>
        <position position="236"/>
    </location>
    <ligand>
        <name>substrate</name>
    </ligand>
</feature>
<dbReference type="NCBIfam" id="TIGR00329">
    <property type="entry name" value="gcp_kae1"/>
    <property type="match status" value="1"/>
</dbReference>
<comment type="caution">
    <text evidence="10">The sequence shown here is derived from an EMBL/GenBank/DDBJ whole genome shotgun (WGS) entry which is preliminary data.</text>
</comment>
<dbReference type="InterPro" id="IPR017860">
    <property type="entry name" value="Peptidase_M22_CS"/>
</dbReference>
<comment type="caution">
    <text evidence="8">Lacks conserved residue(s) required for the propagation of feature annotation.</text>
</comment>
<feature type="binding site" evidence="8">
    <location>
        <position position="184"/>
    </location>
    <ligand>
        <name>Fe cation</name>
        <dbReference type="ChEBI" id="CHEBI:24875"/>
    </ligand>
</feature>
<dbReference type="Pfam" id="PF00814">
    <property type="entry name" value="TsaD"/>
    <property type="match status" value="2"/>
</dbReference>
<comment type="subcellular location">
    <subcellularLocation>
        <location evidence="8">Cytoplasm</location>
    </subcellularLocation>
</comment>
<evidence type="ECO:0000259" key="9">
    <source>
        <dbReference type="Pfam" id="PF00814"/>
    </source>
</evidence>
<dbReference type="EC" id="2.3.1.234" evidence="8"/>
<dbReference type="PROSITE" id="PS01016">
    <property type="entry name" value="GLYCOPROTEASE"/>
    <property type="match status" value="1"/>
</dbReference>
<gene>
    <name evidence="8" type="primary">tsaD</name>
    <name evidence="10" type="ORF">A2812_03305</name>
</gene>
<keyword evidence="6 8" id="KW-0012">Acyltransferase</keyword>
<dbReference type="InterPro" id="IPR017861">
    <property type="entry name" value="KAE1/TsaD"/>
</dbReference>
<keyword evidence="3 8" id="KW-0819">tRNA processing</keyword>
<comment type="catalytic activity">
    <reaction evidence="7 8">
        <text>L-threonylcarbamoyladenylate + adenosine(37) in tRNA = N(6)-L-threonylcarbamoyladenosine(37) in tRNA + AMP + H(+)</text>
        <dbReference type="Rhea" id="RHEA:37059"/>
        <dbReference type="Rhea" id="RHEA-COMP:10162"/>
        <dbReference type="Rhea" id="RHEA-COMP:10163"/>
        <dbReference type="ChEBI" id="CHEBI:15378"/>
        <dbReference type="ChEBI" id="CHEBI:73682"/>
        <dbReference type="ChEBI" id="CHEBI:74411"/>
        <dbReference type="ChEBI" id="CHEBI:74418"/>
        <dbReference type="ChEBI" id="CHEBI:456215"/>
        <dbReference type="EC" id="2.3.1.234"/>
    </reaction>
</comment>
<dbReference type="PANTHER" id="PTHR11735:SF6">
    <property type="entry name" value="TRNA N6-ADENOSINE THREONYLCARBAMOYLTRANSFERASE, MITOCHONDRIAL"/>
    <property type="match status" value="1"/>
</dbReference>
<evidence type="ECO:0000256" key="4">
    <source>
        <dbReference type="ARBA" id="ARBA00022723"/>
    </source>
</evidence>
<feature type="binding site" evidence="8">
    <location>
        <position position="381"/>
    </location>
    <ligand>
        <name>Fe cation</name>
        <dbReference type="ChEBI" id="CHEBI:24875"/>
    </ligand>
</feature>
<dbReference type="CDD" id="cd24133">
    <property type="entry name" value="ASKHA_NBD_TsaD_bac"/>
    <property type="match status" value="1"/>
</dbReference>
<dbReference type="InterPro" id="IPR043129">
    <property type="entry name" value="ATPase_NBD"/>
</dbReference>
<dbReference type="Proteomes" id="UP000177190">
    <property type="component" value="Unassembled WGS sequence"/>
</dbReference>
<dbReference type="AlphaFoldDB" id="A0A1G2HSV5"/>
<evidence type="ECO:0000256" key="3">
    <source>
        <dbReference type="ARBA" id="ARBA00022694"/>
    </source>
</evidence>
<keyword evidence="4 8" id="KW-0479">Metal-binding</keyword>
<organism evidence="10 11">
    <name type="scientific">Candidatus Staskawiczbacteria bacterium RIFCSPHIGHO2_01_FULL_36_16</name>
    <dbReference type="NCBI Taxonomy" id="1802200"/>
    <lineage>
        <taxon>Bacteria</taxon>
        <taxon>Candidatus Staskawicziibacteriota</taxon>
    </lineage>
</organism>
<sequence length="437" mass="49059">MKILAIETSCDDTGIAVLEVHPVKYRNAVNFSKKNLFDRVKGDKKSPVFKVLSNIVSSQIEVHKKYGGVYPALAKREHQKNLIPTLIKALKQSRLINLKALENVRRHNLEKKSKVMQKNLEREPELYKKTIPFLKKCEKPDIDLISVTNGPGLEPCLWVGVNFAKALSYFWDIPIVPVNHIEGHILVNFLQNKNIEFPSIALVVSGGHTQIILMEKIGKYKILGETRDDAAGECFDKCAKILGLGYPGGPIIAETATKARPSRVREGRAFAKLPRPMINTKDYDFSFSGLKTAVLYHHKKQPQKIQKSKKYIKQMCAEIQQAIIDVLLKKTIKAVKDYSAKSLILGGGVSANKELRRQFERALNNSTAVELFVPDANLSTDNALMPAITGYFHRTKKIAWSRWLRHRGSTMPISSSIPDKVGTKSGQNLEAKANLRI</sequence>
<dbReference type="SUPFAM" id="SSF53067">
    <property type="entry name" value="Actin-like ATPase domain"/>
    <property type="match status" value="2"/>
</dbReference>
<dbReference type="STRING" id="1802200.A2812_03305"/>
<keyword evidence="1 8" id="KW-0963">Cytoplasm</keyword>
<comment type="function">
    <text evidence="8">Required for the formation of a threonylcarbamoyl group on adenosine at position 37 (t(6)A37) in tRNAs that read codons beginning with adenine. Is involved in the transfer of the threonylcarbamoyl moiety of threonylcarbamoyl-AMP (TC-AMP) to the N6 group of A37, together with TsaE and TsaB. TsaD likely plays a direct catalytic role in this reaction.</text>
</comment>
<feature type="binding site" evidence="8">
    <location>
        <position position="180"/>
    </location>
    <ligand>
        <name>Fe cation</name>
        <dbReference type="ChEBI" id="CHEBI:24875"/>
    </ligand>
</feature>
<evidence type="ECO:0000256" key="7">
    <source>
        <dbReference type="ARBA" id="ARBA00048117"/>
    </source>
</evidence>
<evidence type="ECO:0000313" key="10">
    <source>
        <dbReference type="EMBL" id="OGZ65626.1"/>
    </source>
</evidence>
<dbReference type="GO" id="GO:0002949">
    <property type="term" value="P:tRNA threonylcarbamoyladenosine modification"/>
    <property type="evidence" value="ECO:0007669"/>
    <property type="project" value="UniProtKB-UniRule"/>
</dbReference>
<dbReference type="GO" id="GO:0005506">
    <property type="term" value="F:iron ion binding"/>
    <property type="evidence" value="ECO:0007669"/>
    <property type="project" value="UniProtKB-UniRule"/>
</dbReference>
<evidence type="ECO:0000256" key="6">
    <source>
        <dbReference type="ARBA" id="ARBA00023315"/>
    </source>
</evidence>
<dbReference type="GO" id="GO:0005737">
    <property type="term" value="C:cytoplasm"/>
    <property type="evidence" value="ECO:0007669"/>
    <property type="project" value="UniProtKB-SubCell"/>
</dbReference>
<evidence type="ECO:0000256" key="5">
    <source>
        <dbReference type="ARBA" id="ARBA00023004"/>
    </source>
</evidence>
<dbReference type="NCBIfam" id="TIGR03723">
    <property type="entry name" value="T6A_TsaD_YgjD"/>
    <property type="match status" value="1"/>
</dbReference>
<dbReference type="FunFam" id="3.30.420.40:FF:000040">
    <property type="entry name" value="tRNA N6-adenosine threonylcarbamoyltransferase"/>
    <property type="match status" value="1"/>
</dbReference>
<evidence type="ECO:0000256" key="2">
    <source>
        <dbReference type="ARBA" id="ARBA00022679"/>
    </source>
</evidence>
<dbReference type="EMBL" id="MHOM01000003">
    <property type="protein sequence ID" value="OGZ65626.1"/>
    <property type="molecule type" value="Genomic_DNA"/>
</dbReference>
<dbReference type="InterPro" id="IPR000905">
    <property type="entry name" value="Gcp-like_dom"/>
</dbReference>
<accession>A0A1G2HSV5</accession>
<protein>
    <recommendedName>
        <fullName evidence="8">tRNA N6-adenosine threonylcarbamoyltransferase</fullName>
        <ecNumber evidence="8">2.3.1.234</ecNumber>
    </recommendedName>
    <alternativeName>
        <fullName evidence="8">N6-L-threonylcarbamoyladenine synthase</fullName>
        <shortName evidence="8">t(6)A synthase</shortName>
    </alternativeName>
    <alternativeName>
        <fullName evidence="8">t(6)A37 threonylcarbamoyladenosine biosynthesis protein TsaD</fullName>
    </alternativeName>
    <alternativeName>
        <fullName evidence="8">tRNA threonylcarbamoyladenosine biosynthesis protein TsaD</fullName>
    </alternativeName>
</protein>
<dbReference type="Gene3D" id="3.30.420.40">
    <property type="match status" value="2"/>
</dbReference>
<reference evidence="10 11" key="1">
    <citation type="journal article" date="2016" name="Nat. Commun.">
        <title>Thousands of microbial genomes shed light on interconnected biogeochemical processes in an aquifer system.</title>
        <authorList>
            <person name="Anantharaman K."/>
            <person name="Brown C.T."/>
            <person name="Hug L.A."/>
            <person name="Sharon I."/>
            <person name="Castelle C.J."/>
            <person name="Probst A.J."/>
            <person name="Thomas B.C."/>
            <person name="Singh A."/>
            <person name="Wilkins M.J."/>
            <person name="Karaoz U."/>
            <person name="Brodie E.L."/>
            <person name="Williams K.H."/>
            <person name="Hubbard S.S."/>
            <person name="Banfield J.F."/>
        </authorList>
    </citation>
    <scope>NUCLEOTIDE SEQUENCE [LARGE SCALE GENOMIC DNA]</scope>
</reference>
<proteinExistence type="inferred from homology"/>
<feature type="binding site" evidence="8">
    <location>
        <position position="352"/>
    </location>
    <ligand>
        <name>substrate</name>
    </ligand>
</feature>
<evidence type="ECO:0000256" key="1">
    <source>
        <dbReference type="ARBA" id="ARBA00022490"/>
    </source>
</evidence>
<comment type="cofactor">
    <cofactor evidence="8">
        <name>Fe(2+)</name>
        <dbReference type="ChEBI" id="CHEBI:29033"/>
    </cofactor>
    <text evidence="8">Binds 1 Fe(2+) ion per subunit.</text>
</comment>
<feature type="domain" description="Gcp-like" evidence="9">
    <location>
        <begin position="137"/>
        <end position="387"/>
    </location>
</feature>
<feature type="domain" description="Gcp-like" evidence="9">
    <location>
        <begin position="50"/>
        <end position="95"/>
    </location>
</feature>
<evidence type="ECO:0000256" key="8">
    <source>
        <dbReference type="HAMAP-Rule" id="MF_01445"/>
    </source>
</evidence>
<evidence type="ECO:0000313" key="11">
    <source>
        <dbReference type="Proteomes" id="UP000177190"/>
    </source>
</evidence>
<dbReference type="HAMAP" id="MF_01445">
    <property type="entry name" value="TsaD"/>
    <property type="match status" value="1"/>
</dbReference>
<name>A0A1G2HSV5_9BACT</name>
<dbReference type="PANTHER" id="PTHR11735">
    <property type="entry name" value="TRNA N6-ADENOSINE THREONYLCARBAMOYLTRANSFERASE"/>
    <property type="match status" value="1"/>
</dbReference>
<keyword evidence="5 8" id="KW-0408">Iron</keyword>
<comment type="similarity">
    <text evidence="8">Belongs to the KAE1 / TsaD family.</text>
</comment>
<keyword evidence="2 8" id="KW-0808">Transferase</keyword>